<proteinExistence type="predicted"/>
<comment type="caution">
    <text evidence="1">The sequence shown here is derived from an EMBL/GenBank/DDBJ whole genome shotgun (WGS) entry which is preliminary data.</text>
</comment>
<keyword evidence="2" id="KW-1185">Reference proteome</keyword>
<dbReference type="AlphaFoldDB" id="A0AAE1XIR4"/>
<sequence>MHHFHTVTFSGSISPLFSQIQATTTNMWPYDYYYQRQMFYNSKRSREMEKTFVGSWVEHARLGFFRLERPNMHVVMFALYDVNKKYGTKVTYEWAQTRVERLRERYHLFRWVVNMAGVSRTNV</sequence>
<accession>A0AAE1XIR4</accession>
<evidence type="ECO:0000313" key="2">
    <source>
        <dbReference type="Proteomes" id="UP001293254"/>
    </source>
</evidence>
<organism evidence="1 2">
    <name type="scientific">Sesamum alatum</name>
    <dbReference type="NCBI Taxonomy" id="300844"/>
    <lineage>
        <taxon>Eukaryota</taxon>
        <taxon>Viridiplantae</taxon>
        <taxon>Streptophyta</taxon>
        <taxon>Embryophyta</taxon>
        <taxon>Tracheophyta</taxon>
        <taxon>Spermatophyta</taxon>
        <taxon>Magnoliopsida</taxon>
        <taxon>eudicotyledons</taxon>
        <taxon>Gunneridae</taxon>
        <taxon>Pentapetalae</taxon>
        <taxon>asterids</taxon>
        <taxon>lamiids</taxon>
        <taxon>Lamiales</taxon>
        <taxon>Pedaliaceae</taxon>
        <taxon>Sesamum</taxon>
    </lineage>
</organism>
<gene>
    <name evidence="1" type="ORF">Salat_2898000</name>
</gene>
<protein>
    <submittedName>
        <fullName evidence="1">Uncharacterized protein</fullName>
    </submittedName>
</protein>
<dbReference type="EMBL" id="JACGWO010000013">
    <property type="protein sequence ID" value="KAK4412509.1"/>
    <property type="molecule type" value="Genomic_DNA"/>
</dbReference>
<name>A0AAE1XIR4_9LAMI</name>
<reference evidence="1" key="2">
    <citation type="journal article" date="2024" name="Plant">
        <title>Genomic evolution and insights into agronomic trait innovations of Sesamum species.</title>
        <authorList>
            <person name="Miao H."/>
            <person name="Wang L."/>
            <person name="Qu L."/>
            <person name="Liu H."/>
            <person name="Sun Y."/>
            <person name="Le M."/>
            <person name="Wang Q."/>
            <person name="Wei S."/>
            <person name="Zheng Y."/>
            <person name="Lin W."/>
            <person name="Duan Y."/>
            <person name="Cao H."/>
            <person name="Xiong S."/>
            <person name="Wang X."/>
            <person name="Wei L."/>
            <person name="Li C."/>
            <person name="Ma Q."/>
            <person name="Ju M."/>
            <person name="Zhao R."/>
            <person name="Li G."/>
            <person name="Mu C."/>
            <person name="Tian Q."/>
            <person name="Mei H."/>
            <person name="Zhang T."/>
            <person name="Gao T."/>
            <person name="Zhang H."/>
        </authorList>
    </citation>
    <scope>NUCLEOTIDE SEQUENCE</scope>
    <source>
        <strain evidence="1">3651</strain>
    </source>
</reference>
<dbReference type="Proteomes" id="UP001293254">
    <property type="component" value="Unassembled WGS sequence"/>
</dbReference>
<evidence type="ECO:0000313" key="1">
    <source>
        <dbReference type="EMBL" id="KAK4412509.1"/>
    </source>
</evidence>
<reference evidence="1" key="1">
    <citation type="submission" date="2020-06" db="EMBL/GenBank/DDBJ databases">
        <authorList>
            <person name="Li T."/>
            <person name="Hu X."/>
            <person name="Zhang T."/>
            <person name="Song X."/>
            <person name="Zhang H."/>
            <person name="Dai N."/>
            <person name="Sheng W."/>
            <person name="Hou X."/>
            <person name="Wei L."/>
        </authorList>
    </citation>
    <scope>NUCLEOTIDE SEQUENCE</scope>
    <source>
        <strain evidence="1">3651</strain>
        <tissue evidence="1">Leaf</tissue>
    </source>
</reference>